<accession>A0ACC1KPE2</accession>
<proteinExistence type="predicted"/>
<protein>
    <submittedName>
        <fullName evidence="1">Uncharacterized protein</fullName>
    </submittedName>
</protein>
<name>A0ACC1KPE2_9FUNG</name>
<dbReference type="EMBL" id="JANBUN010003121">
    <property type="protein sequence ID" value="KAJ2792628.1"/>
    <property type="molecule type" value="Genomic_DNA"/>
</dbReference>
<reference evidence="1" key="1">
    <citation type="submission" date="2022-07" db="EMBL/GenBank/DDBJ databases">
        <title>Phylogenomic reconstructions and comparative analyses of Kickxellomycotina fungi.</title>
        <authorList>
            <person name="Reynolds N.K."/>
            <person name="Stajich J.E."/>
            <person name="Barry K."/>
            <person name="Grigoriev I.V."/>
            <person name="Crous P."/>
            <person name="Smith M.E."/>
        </authorList>
    </citation>
    <scope>NUCLEOTIDE SEQUENCE</scope>
    <source>
        <strain evidence="1">BCRC 34780</strain>
    </source>
</reference>
<comment type="caution">
    <text evidence="1">The sequence shown here is derived from an EMBL/GenBank/DDBJ whole genome shotgun (WGS) entry which is preliminary data.</text>
</comment>
<gene>
    <name evidence="1" type="ORF">H4R21_006144</name>
</gene>
<evidence type="ECO:0000313" key="1">
    <source>
        <dbReference type="EMBL" id="KAJ2792628.1"/>
    </source>
</evidence>
<feature type="non-terminal residue" evidence="1">
    <location>
        <position position="184"/>
    </location>
</feature>
<keyword evidence="2" id="KW-1185">Reference proteome</keyword>
<evidence type="ECO:0000313" key="2">
    <source>
        <dbReference type="Proteomes" id="UP001140087"/>
    </source>
</evidence>
<organism evidence="1 2">
    <name type="scientific">Coemansia helicoidea</name>
    <dbReference type="NCBI Taxonomy" id="1286919"/>
    <lineage>
        <taxon>Eukaryota</taxon>
        <taxon>Fungi</taxon>
        <taxon>Fungi incertae sedis</taxon>
        <taxon>Zoopagomycota</taxon>
        <taxon>Kickxellomycotina</taxon>
        <taxon>Kickxellomycetes</taxon>
        <taxon>Kickxellales</taxon>
        <taxon>Kickxellaceae</taxon>
        <taxon>Coemansia</taxon>
    </lineage>
</organism>
<dbReference type="Proteomes" id="UP001140087">
    <property type="component" value="Unassembled WGS sequence"/>
</dbReference>
<sequence length="184" mass="20060">MRPAEWRDLHAFEPAWRERGEQGRSLVVASANANGLPRETAAEEIGCLMAGLEADVLAIQETKLLGDGAVGLRRALGAEGWVARFSSAPADGRYPQKGVAIVLARPLANHLLTAEEVQLAGEGGRPPTPTGTGLRLKLCFRRRQVVHLIAVYMPPRPENQEVWRRTQQVVRQWLADAAAAAHHA</sequence>